<gene>
    <name evidence="1" type="ORF">IL334_002813</name>
</gene>
<dbReference type="Proteomes" id="UP001329825">
    <property type="component" value="Chromosome 3"/>
</dbReference>
<proteinExistence type="predicted"/>
<dbReference type="RefSeq" id="XP_062790602.1">
    <property type="nucleotide sequence ID" value="XM_062934551.1"/>
</dbReference>
<keyword evidence="2" id="KW-1185">Reference proteome</keyword>
<name>A0ABZ1CZX7_9TREE</name>
<dbReference type="EMBL" id="CP141883">
    <property type="protein sequence ID" value="WRT65862.1"/>
    <property type="molecule type" value="Genomic_DNA"/>
</dbReference>
<dbReference type="GeneID" id="87954944"/>
<evidence type="ECO:0000313" key="1">
    <source>
        <dbReference type="EMBL" id="WRT65862.1"/>
    </source>
</evidence>
<organism evidence="1 2">
    <name type="scientific">Kwoniella shivajii</name>
    <dbReference type="NCBI Taxonomy" id="564305"/>
    <lineage>
        <taxon>Eukaryota</taxon>
        <taxon>Fungi</taxon>
        <taxon>Dikarya</taxon>
        <taxon>Basidiomycota</taxon>
        <taxon>Agaricomycotina</taxon>
        <taxon>Tremellomycetes</taxon>
        <taxon>Tremellales</taxon>
        <taxon>Cryptococcaceae</taxon>
        <taxon>Kwoniella</taxon>
    </lineage>
</organism>
<dbReference type="PROSITE" id="PS50231">
    <property type="entry name" value="RICIN_B_LECTIN"/>
    <property type="match status" value="1"/>
</dbReference>
<evidence type="ECO:0000313" key="2">
    <source>
        <dbReference type="Proteomes" id="UP001329825"/>
    </source>
</evidence>
<reference evidence="1 2" key="1">
    <citation type="submission" date="2024-01" db="EMBL/GenBank/DDBJ databases">
        <title>Comparative genomics of Cryptococcus and Kwoniella reveals pathogenesis evolution and contrasting modes of karyotype evolution via chromosome fusion or intercentromeric recombination.</title>
        <authorList>
            <person name="Coelho M.A."/>
            <person name="David-Palma M."/>
            <person name="Shea T."/>
            <person name="Bowers K."/>
            <person name="McGinley-Smith S."/>
            <person name="Mohammad A.W."/>
            <person name="Gnirke A."/>
            <person name="Yurkov A.M."/>
            <person name="Nowrousian M."/>
            <person name="Sun S."/>
            <person name="Cuomo C.A."/>
            <person name="Heitman J."/>
        </authorList>
    </citation>
    <scope>NUCLEOTIDE SEQUENCE [LARGE SCALE GENOMIC DNA]</scope>
    <source>
        <strain evidence="1">CBS 11374</strain>
    </source>
</reference>
<sequence length="195" mass="21738">MSFMILYPISSLARLYAETLPEQYTIATRSKPFENSSHASEYDSLSYVSRRITNKDPRNITNESPVMSTKGVVFNLTVSLPGNLLVTNYTRFSISAKGDSQSQSSLPLSFQPTDLNDLGQKWNHTEDGRLRVAGEDNQYTQCLTQDLTKDLGTLDSLITSSCEEGGEGDHTNFNQIWEFVKDNFTPTGIVDTVGF</sequence>
<accession>A0ABZ1CZX7</accession>
<protein>
    <submittedName>
        <fullName evidence="1">Uncharacterized protein</fullName>
    </submittedName>
</protein>